<organism evidence="2">
    <name type="scientific">Ditylum brightwellii</name>
    <dbReference type="NCBI Taxonomy" id="49249"/>
    <lineage>
        <taxon>Eukaryota</taxon>
        <taxon>Sar</taxon>
        <taxon>Stramenopiles</taxon>
        <taxon>Ochrophyta</taxon>
        <taxon>Bacillariophyta</taxon>
        <taxon>Mediophyceae</taxon>
        <taxon>Lithodesmiophycidae</taxon>
        <taxon>Lithodesmiales</taxon>
        <taxon>Lithodesmiaceae</taxon>
        <taxon>Ditylum</taxon>
    </lineage>
</organism>
<feature type="compositionally biased region" description="Basic and acidic residues" evidence="1">
    <location>
        <begin position="14"/>
        <end position="26"/>
    </location>
</feature>
<dbReference type="EMBL" id="HBGN01020858">
    <property type="protein sequence ID" value="CAD9334426.1"/>
    <property type="molecule type" value="Transcribed_RNA"/>
</dbReference>
<reference evidence="2" key="1">
    <citation type="submission" date="2021-01" db="EMBL/GenBank/DDBJ databases">
        <authorList>
            <person name="Corre E."/>
            <person name="Pelletier E."/>
            <person name="Niang G."/>
            <person name="Scheremetjew M."/>
            <person name="Finn R."/>
            <person name="Kale V."/>
            <person name="Holt S."/>
            <person name="Cochrane G."/>
            <person name="Meng A."/>
            <person name="Brown T."/>
            <person name="Cohen L."/>
        </authorList>
    </citation>
    <scope>NUCLEOTIDE SEQUENCE</scope>
    <source>
        <strain evidence="2">Pop2</strain>
    </source>
</reference>
<feature type="region of interest" description="Disordered" evidence="1">
    <location>
        <begin position="1"/>
        <end position="26"/>
    </location>
</feature>
<gene>
    <name evidence="2" type="ORF">DBRI1063_LOCUS13283</name>
</gene>
<dbReference type="AlphaFoldDB" id="A0A7S1ZBW9"/>
<accession>A0A7S1ZBW9</accession>
<evidence type="ECO:0000256" key="1">
    <source>
        <dbReference type="SAM" id="MobiDB-lite"/>
    </source>
</evidence>
<proteinExistence type="predicted"/>
<evidence type="ECO:0000313" key="2">
    <source>
        <dbReference type="EMBL" id="CAD9334426.1"/>
    </source>
</evidence>
<protein>
    <submittedName>
        <fullName evidence="2">Uncharacterized protein</fullName>
    </submittedName>
</protein>
<sequence length="212" mass="24931">MVAFESAESGQKQWKAENDPKVEELNTRREDLLDQLDSLKNNRIEKGNVLRQLRICNESLKRQQEERQAWETTMKTAKTAYTTTRKAEEERKKERPWEERKIKNELEKILATYGVSNAKYHGGTYEGVTLLKLMDDLDDIFDEIQVYLINELQQDATGMICTKEEIKEVCGHYKELLGLVDGTFLILRTKSDDIQEHHYQLADRFITTWLEK</sequence>
<name>A0A7S1ZBW9_9STRA</name>